<sequence>DLADMLDNDGFARLTRNNKDIKMTYPTFGTHPSEHLIFGIQRSKQC</sequence>
<feature type="non-terminal residue" evidence="1">
    <location>
        <position position="1"/>
    </location>
</feature>
<comment type="caution">
    <text evidence="1">The sequence shown here is derived from an EMBL/GenBank/DDBJ whole genome shotgun (WGS) entry which is preliminary data.</text>
</comment>
<gene>
    <name evidence="2" type="ORF">GIL414_LOCUS84314</name>
    <name evidence="1" type="ORF">OVN521_LOCUS32352</name>
</gene>
<dbReference type="EMBL" id="CAJOBG010023233">
    <property type="protein sequence ID" value="CAF4332353.1"/>
    <property type="molecule type" value="Genomic_DNA"/>
</dbReference>
<evidence type="ECO:0000313" key="3">
    <source>
        <dbReference type="Proteomes" id="UP000663866"/>
    </source>
</evidence>
<protein>
    <submittedName>
        <fullName evidence="1">Uncharacterized protein</fullName>
    </submittedName>
</protein>
<proteinExistence type="predicted"/>
<dbReference type="EMBL" id="CAJOBJ010365902">
    <property type="protein sequence ID" value="CAF5220991.1"/>
    <property type="molecule type" value="Genomic_DNA"/>
</dbReference>
<organism evidence="1 3">
    <name type="scientific">Rotaria magnacalcarata</name>
    <dbReference type="NCBI Taxonomy" id="392030"/>
    <lineage>
        <taxon>Eukaryota</taxon>
        <taxon>Metazoa</taxon>
        <taxon>Spiralia</taxon>
        <taxon>Gnathifera</taxon>
        <taxon>Rotifera</taxon>
        <taxon>Eurotatoria</taxon>
        <taxon>Bdelloidea</taxon>
        <taxon>Philodinida</taxon>
        <taxon>Philodinidae</taxon>
        <taxon>Rotaria</taxon>
    </lineage>
</organism>
<reference evidence="1" key="1">
    <citation type="submission" date="2021-02" db="EMBL/GenBank/DDBJ databases">
        <authorList>
            <person name="Nowell W R."/>
        </authorList>
    </citation>
    <scope>NUCLEOTIDE SEQUENCE</scope>
</reference>
<dbReference type="Proteomes" id="UP000681720">
    <property type="component" value="Unassembled WGS sequence"/>
</dbReference>
<accession>A0A820JV40</accession>
<evidence type="ECO:0000313" key="1">
    <source>
        <dbReference type="EMBL" id="CAF4332353.1"/>
    </source>
</evidence>
<dbReference type="Proteomes" id="UP000663866">
    <property type="component" value="Unassembled WGS sequence"/>
</dbReference>
<dbReference type="AlphaFoldDB" id="A0A820JV40"/>
<name>A0A820JV40_9BILA</name>
<keyword evidence="3" id="KW-1185">Reference proteome</keyword>
<evidence type="ECO:0000313" key="2">
    <source>
        <dbReference type="EMBL" id="CAF5220991.1"/>
    </source>
</evidence>